<protein>
    <submittedName>
        <fullName evidence="2">Uncharacterized protein</fullName>
    </submittedName>
</protein>
<comment type="caution">
    <text evidence="2">The sequence shown here is derived from an EMBL/GenBank/DDBJ whole genome shotgun (WGS) entry which is preliminary data.</text>
</comment>
<dbReference type="Proteomes" id="UP001305414">
    <property type="component" value="Unassembled WGS sequence"/>
</dbReference>
<feature type="region of interest" description="Disordered" evidence="1">
    <location>
        <begin position="1"/>
        <end position="36"/>
    </location>
</feature>
<gene>
    <name evidence="2" type="ORF">RRF57_006831</name>
</gene>
<reference evidence="2 3" key="1">
    <citation type="submission" date="2023-10" db="EMBL/GenBank/DDBJ databases">
        <title>Draft genome sequence of Xylaria bambusicola isolate GMP-LS, the root and basal stem rot pathogen of sugarcane in Indonesia.</title>
        <authorList>
            <person name="Selvaraj P."/>
            <person name="Muralishankar V."/>
            <person name="Muruganantham S."/>
            <person name="Sp S."/>
            <person name="Haryani S."/>
            <person name="Lau K.J.X."/>
            <person name="Naqvi N.I."/>
        </authorList>
    </citation>
    <scope>NUCLEOTIDE SEQUENCE [LARGE SCALE GENOMIC DNA]</scope>
    <source>
        <strain evidence="2">GMP-LS</strain>
    </source>
</reference>
<sequence>MCTAINGDKSSEGVMWAANHSRVQSDPDANPPSPLSQASLDLGLYLSASPGCTGKCATPVGVQKGVDSFMRLGKLKRPAEGKGRARSAQPFGKVLRSLTFSLTGITYKNPLVPGRDL</sequence>
<organism evidence="2 3">
    <name type="scientific">Xylaria bambusicola</name>
    <dbReference type="NCBI Taxonomy" id="326684"/>
    <lineage>
        <taxon>Eukaryota</taxon>
        <taxon>Fungi</taxon>
        <taxon>Dikarya</taxon>
        <taxon>Ascomycota</taxon>
        <taxon>Pezizomycotina</taxon>
        <taxon>Sordariomycetes</taxon>
        <taxon>Xylariomycetidae</taxon>
        <taxon>Xylariales</taxon>
        <taxon>Xylariaceae</taxon>
        <taxon>Xylaria</taxon>
    </lineage>
</organism>
<dbReference type="EMBL" id="JAWHQM010000018">
    <property type="protein sequence ID" value="KAK5631116.1"/>
    <property type="molecule type" value="Genomic_DNA"/>
</dbReference>
<evidence type="ECO:0000313" key="2">
    <source>
        <dbReference type="EMBL" id="KAK5631116.1"/>
    </source>
</evidence>
<proteinExistence type="predicted"/>
<keyword evidence="3" id="KW-1185">Reference proteome</keyword>
<accession>A0AAN7ZA24</accession>
<evidence type="ECO:0000313" key="3">
    <source>
        <dbReference type="Proteomes" id="UP001305414"/>
    </source>
</evidence>
<evidence type="ECO:0000256" key="1">
    <source>
        <dbReference type="SAM" id="MobiDB-lite"/>
    </source>
</evidence>
<dbReference type="AlphaFoldDB" id="A0AAN7ZA24"/>
<name>A0AAN7ZA24_9PEZI</name>